<dbReference type="GO" id="GO:0006814">
    <property type="term" value="P:sodium ion transport"/>
    <property type="evidence" value="ECO:0007669"/>
    <property type="project" value="UniProtKB-KW"/>
</dbReference>
<keyword evidence="10" id="KW-0739">Sodium transport</keyword>
<proteinExistence type="inferred from homology"/>
<dbReference type="PROSITE" id="PS50283">
    <property type="entry name" value="NA_SOLUT_SYMP_3"/>
    <property type="match status" value="1"/>
</dbReference>
<dbReference type="NCBIfam" id="TIGR00813">
    <property type="entry name" value="sss"/>
    <property type="match status" value="1"/>
</dbReference>
<dbReference type="GO" id="GO:0005886">
    <property type="term" value="C:plasma membrane"/>
    <property type="evidence" value="ECO:0007669"/>
    <property type="project" value="UniProtKB-SubCell"/>
</dbReference>
<name>E4YHK3_OIKDI</name>
<feature type="transmembrane region" description="Helical" evidence="13">
    <location>
        <begin position="68"/>
        <end position="87"/>
    </location>
</feature>
<keyword evidence="4" id="KW-1003">Cell membrane</keyword>
<organism evidence="14">
    <name type="scientific">Oikopleura dioica</name>
    <name type="common">Tunicate</name>
    <dbReference type="NCBI Taxonomy" id="34765"/>
    <lineage>
        <taxon>Eukaryota</taxon>
        <taxon>Metazoa</taxon>
        <taxon>Chordata</taxon>
        <taxon>Tunicata</taxon>
        <taxon>Appendicularia</taxon>
        <taxon>Copelata</taxon>
        <taxon>Oikopleuridae</taxon>
        <taxon>Oikopleura</taxon>
    </lineage>
</organism>
<dbReference type="AlphaFoldDB" id="E4YHK3"/>
<evidence type="ECO:0000313" key="14">
    <source>
        <dbReference type="EMBL" id="CBY34977.1"/>
    </source>
</evidence>
<protein>
    <recommendedName>
        <fullName evidence="15">Sodium-coupled monocarboxylate transporter 1</fullName>
    </recommendedName>
</protein>
<feature type="transmembrane region" description="Helical" evidence="13">
    <location>
        <begin position="454"/>
        <end position="473"/>
    </location>
</feature>
<dbReference type="InterPro" id="IPR038377">
    <property type="entry name" value="Na/Glc_symporter_sf"/>
</dbReference>
<comment type="subcellular location">
    <subcellularLocation>
        <location evidence="1">Cell membrane</location>
        <topology evidence="1">Multi-pass membrane protein</topology>
    </subcellularLocation>
</comment>
<evidence type="ECO:0000256" key="3">
    <source>
        <dbReference type="ARBA" id="ARBA00022448"/>
    </source>
</evidence>
<gene>
    <name evidence="14" type="ORF">GSOID_T00025020001</name>
</gene>
<feature type="compositionally biased region" description="Polar residues" evidence="12">
    <location>
        <begin position="607"/>
        <end position="626"/>
    </location>
</feature>
<keyword evidence="3" id="KW-0813">Transport</keyword>
<evidence type="ECO:0000256" key="12">
    <source>
        <dbReference type="SAM" id="MobiDB-lite"/>
    </source>
</evidence>
<evidence type="ECO:0000256" key="1">
    <source>
        <dbReference type="ARBA" id="ARBA00004651"/>
    </source>
</evidence>
<feature type="transmembrane region" description="Helical" evidence="13">
    <location>
        <begin position="208"/>
        <end position="227"/>
    </location>
</feature>
<sequence length="635" mass="70360">MSASTYGECVQDGFQITCLTFYNFTVADYIIFSFMLCLSAGVGVFFAYRARNSETVEDYLLAGRTMHFFPTSLSIMCTALSAITILGTPSEFYLYGGMYIWAVACFAINLSLSAEIFLPIFYHLKIRSTYEYLELRFHSITRKVTMAMFLLATIVSTGVAIYAPATAISAVTSIDLNLAILSCGLVCVFYTTLGGMKAVVWTDVVQSVWMISGLLAITIYSAVNIGYDEIWQKAKDSGRTEFFVTSWNPTVRNTIQAFLIGKTFGLDGYSFCVSQNFVQRFLACRSLAHAKGSAYMSIVWFATIITFCLTSGFALIIYYELCDPAAAGFLETTDQLMPWLTTYLFQENAGVSAIYVSGAFAASLSTVSSALSSMANALVSDFLYHWTNKLSEKKQLIICKSLVLFLGGCCIGFAYMAASLRGGILEAALAIPAIVGGPTWGVFMLAVFFPFVEFIGVSVGMFTGVAACTWMYIGRNIAPIPTEIVELAGKLEVNTDHCMYENGTMFPGNDVQPEYIENSPLLSFYNISVHYIGTLGFSTTVVFTLLTSTIVHLFVRKGKYNAKQRDPRLHCHHFSNLWRFITRNKVRSEDDEFWQIPGIKEEKSALEKSSNTDRSSVMSKTSNNKVSPEEVQTEF</sequence>
<dbReference type="Gene3D" id="1.20.1730.10">
    <property type="entry name" value="Sodium/glucose cotransporter"/>
    <property type="match status" value="1"/>
</dbReference>
<feature type="transmembrane region" description="Helical" evidence="13">
    <location>
        <begin position="144"/>
        <end position="164"/>
    </location>
</feature>
<dbReference type="Proteomes" id="UP000011014">
    <property type="component" value="Unassembled WGS sequence"/>
</dbReference>
<dbReference type="GO" id="GO:0015293">
    <property type="term" value="F:symporter activity"/>
    <property type="evidence" value="ECO:0007669"/>
    <property type="project" value="TreeGrafter"/>
</dbReference>
<dbReference type="InterPro" id="IPR001734">
    <property type="entry name" value="Na/solute_symporter"/>
</dbReference>
<dbReference type="InterPro" id="IPR051163">
    <property type="entry name" value="Sodium:Solute_Symporter_SSF"/>
</dbReference>
<keyword evidence="7" id="KW-0915">Sodium</keyword>
<keyword evidence="9 13" id="KW-0472">Membrane</keyword>
<feature type="transmembrane region" description="Helical" evidence="13">
    <location>
        <begin position="29"/>
        <end position="48"/>
    </location>
</feature>
<evidence type="ECO:0000256" key="13">
    <source>
        <dbReference type="SAM" id="Phobius"/>
    </source>
</evidence>
<comment type="similarity">
    <text evidence="2 11">Belongs to the sodium:solute symporter (SSF) (TC 2.A.21) family.</text>
</comment>
<feature type="transmembrane region" description="Helical" evidence="13">
    <location>
        <begin position="99"/>
        <end position="124"/>
    </location>
</feature>
<keyword evidence="6 13" id="KW-1133">Transmembrane helix</keyword>
<feature type="transmembrane region" description="Helical" evidence="13">
    <location>
        <begin position="424"/>
        <end position="447"/>
    </location>
</feature>
<evidence type="ECO:0000256" key="11">
    <source>
        <dbReference type="RuleBase" id="RU362091"/>
    </source>
</evidence>
<feature type="transmembrane region" description="Helical" evidence="13">
    <location>
        <begin position="353"/>
        <end position="384"/>
    </location>
</feature>
<keyword evidence="8" id="KW-0406">Ion transport</keyword>
<evidence type="ECO:0000256" key="5">
    <source>
        <dbReference type="ARBA" id="ARBA00022692"/>
    </source>
</evidence>
<feature type="transmembrane region" description="Helical" evidence="13">
    <location>
        <begin position="255"/>
        <end position="273"/>
    </location>
</feature>
<feature type="region of interest" description="Disordered" evidence="12">
    <location>
        <begin position="603"/>
        <end position="635"/>
    </location>
</feature>
<evidence type="ECO:0008006" key="15">
    <source>
        <dbReference type="Google" id="ProtNLM"/>
    </source>
</evidence>
<feature type="transmembrane region" description="Helical" evidence="13">
    <location>
        <begin position="529"/>
        <end position="555"/>
    </location>
</feature>
<dbReference type="PANTHER" id="PTHR42985:SF45">
    <property type="entry name" value="SODIUM_IODIDE COTRANSPORTER-LIKE"/>
    <property type="match status" value="1"/>
</dbReference>
<keyword evidence="5 13" id="KW-0812">Transmembrane</keyword>
<dbReference type="PANTHER" id="PTHR42985">
    <property type="entry name" value="SODIUM-COUPLED MONOCARBOXYLATE TRANSPORTER"/>
    <property type="match status" value="1"/>
</dbReference>
<feature type="transmembrane region" description="Helical" evidence="13">
    <location>
        <begin position="396"/>
        <end position="418"/>
    </location>
</feature>
<dbReference type="Pfam" id="PF00474">
    <property type="entry name" value="SSF"/>
    <property type="match status" value="1"/>
</dbReference>
<evidence type="ECO:0000256" key="8">
    <source>
        <dbReference type="ARBA" id="ARBA00023065"/>
    </source>
</evidence>
<evidence type="ECO:0000256" key="9">
    <source>
        <dbReference type="ARBA" id="ARBA00023136"/>
    </source>
</evidence>
<evidence type="ECO:0000256" key="10">
    <source>
        <dbReference type="ARBA" id="ARBA00023201"/>
    </source>
</evidence>
<dbReference type="CDD" id="cd11492">
    <property type="entry name" value="SLC5sbd_NIS-SMVT"/>
    <property type="match status" value="1"/>
</dbReference>
<dbReference type="EMBL" id="FN654570">
    <property type="protein sequence ID" value="CBY34977.1"/>
    <property type="molecule type" value="Genomic_DNA"/>
</dbReference>
<feature type="transmembrane region" description="Helical" evidence="13">
    <location>
        <begin position="294"/>
        <end position="319"/>
    </location>
</feature>
<evidence type="ECO:0000256" key="6">
    <source>
        <dbReference type="ARBA" id="ARBA00022989"/>
    </source>
</evidence>
<feature type="transmembrane region" description="Helical" evidence="13">
    <location>
        <begin position="176"/>
        <end position="196"/>
    </location>
</feature>
<evidence type="ECO:0000256" key="7">
    <source>
        <dbReference type="ARBA" id="ARBA00023053"/>
    </source>
</evidence>
<evidence type="ECO:0000256" key="2">
    <source>
        <dbReference type="ARBA" id="ARBA00006434"/>
    </source>
</evidence>
<evidence type="ECO:0000256" key="4">
    <source>
        <dbReference type="ARBA" id="ARBA00022475"/>
    </source>
</evidence>
<accession>E4YHK3</accession>
<reference evidence="14" key="1">
    <citation type="journal article" date="2010" name="Science">
        <title>Plasticity of animal genome architecture unmasked by rapid evolution of a pelagic tunicate.</title>
        <authorList>
            <person name="Denoeud F."/>
            <person name="Henriet S."/>
            <person name="Mungpakdee S."/>
            <person name="Aury J.M."/>
            <person name="Da Silva C."/>
            <person name="Brinkmann H."/>
            <person name="Mikhaleva J."/>
            <person name="Olsen L.C."/>
            <person name="Jubin C."/>
            <person name="Canestro C."/>
            <person name="Bouquet J.M."/>
            <person name="Danks G."/>
            <person name="Poulain J."/>
            <person name="Campsteijn C."/>
            <person name="Adamski M."/>
            <person name="Cross I."/>
            <person name="Yadetie F."/>
            <person name="Muffato M."/>
            <person name="Louis A."/>
            <person name="Butcher S."/>
            <person name="Tsagkogeorga G."/>
            <person name="Konrad A."/>
            <person name="Singh S."/>
            <person name="Jensen M.F."/>
            <person name="Cong E.H."/>
            <person name="Eikeseth-Otteraa H."/>
            <person name="Noel B."/>
            <person name="Anthouard V."/>
            <person name="Porcel B.M."/>
            <person name="Kachouri-Lafond R."/>
            <person name="Nishino A."/>
            <person name="Ugolini M."/>
            <person name="Chourrout P."/>
            <person name="Nishida H."/>
            <person name="Aasland R."/>
            <person name="Huzurbazar S."/>
            <person name="Westhof E."/>
            <person name="Delsuc F."/>
            <person name="Lehrach H."/>
            <person name="Reinhardt R."/>
            <person name="Weissenbach J."/>
            <person name="Roy S.W."/>
            <person name="Artiguenave F."/>
            <person name="Postlethwait J.H."/>
            <person name="Manak J.R."/>
            <person name="Thompson E.M."/>
            <person name="Jaillon O."/>
            <person name="Du Pasquier L."/>
            <person name="Boudinot P."/>
            <person name="Liberles D.A."/>
            <person name="Volff J.N."/>
            <person name="Philippe H."/>
            <person name="Lenhard B."/>
            <person name="Roest Crollius H."/>
            <person name="Wincker P."/>
            <person name="Chourrout D."/>
        </authorList>
    </citation>
    <scope>NUCLEOTIDE SEQUENCE [LARGE SCALE GENOMIC DNA]</scope>
</reference>